<sequence length="405" mass="42045">MRLTGRGRAVLVLGVLALAVGFWGGYPFLRALGGALVGAVLAAVLLTARGLTVTVRRSVYPDRVERGRPAVATLRVGNPGVRRQAGFLATDPVAGTSRGVRVRSLPPGGEAVHHYELPTGTRGPLTVGPLTLHRVDPFGLSRTGAGVGETALLRVHPRQLPARPLAGGHRRHHHEGVRTDNTLRGSVDLQDVREYVPGDEVRHLHWKATARTGRLMVRDLADPAQPRLTVLLDDRAGGLTAADFEEAVDVTASLLGAAARAGHHTRLLTSTGRDLATPGGAGAVRQLLDELCELRQGPDASADGDVLPVAAGSRGGGALVVVTSAGTGLGPLARLRYRHPTIVVVGLAGADTVPDPLAGPAVPAADPAATPADPAAGRAMTSPGLRMLVAADASDAVRRWNEMVR</sequence>
<dbReference type="Proteomes" id="UP001332243">
    <property type="component" value="Unassembled WGS sequence"/>
</dbReference>
<dbReference type="InterPro" id="IPR002881">
    <property type="entry name" value="DUF58"/>
</dbReference>
<keyword evidence="2" id="KW-0472">Membrane</keyword>
<keyword evidence="2" id="KW-1133">Transmembrane helix</keyword>
<evidence type="ECO:0000256" key="2">
    <source>
        <dbReference type="SAM" id="Phobius"/>
    </source>
</evidence>
<feature type="compositionally biased region" description="Low complexity" evidence="1">
    <location>
        <begin position="358"/>
        <end position="376"/>
    </location>
</feature>
<protein>
    <submittedName>
        <fullName evidence="4">DUF58 domain-containing protein</fullName>
    </submittedName>
</protein>
<gene>
    <name evidence="4" type="ORF">V1633_06775</name>
</gene>
<dbReference type="Pfam" id="PF01882">
    <property type="entry name" value="DUF58"/>
    <property type="match status" value="1"/>
</dbReference>
<feature type="transmembrane region" description="Helical" evidence="2">
    <location>
        <begin position="7"/>
        <end position="26"/>
    </location>
</feature>
<feature type="domain" description="DUF58" evidence="3">
    <location>
        <begin position="191"/>
        <end position="302"/>
    </location>
</feature>
<dbReference type="EMBL" id="JAZGQK010000006">
    <property type="protein sequence ID" value="MEE6258198.1"/>
    <property type="molecule type" value="Genomic_DNA"/>
</dbReference>
<accession>A0ABU7RNY2</accession>
<feature type="region of interest" description="Disordered" evidence="1">
    <location>
        <begin position="358"/>
        <end position="378"/>
    </location>
</feature>
<evidence type="ECO:0000256" key="1">
    <source>
        <dbReference type="SAM" id="MobiDB-lite"/>
    </source>
</evidence>
<evidence type="ECO:0000259" key="3">
    <source>
        <dbReference type="Pfam" id="PF01882"/>
    </source>
</evidence>
<dbReference type="PANTHER" id="PTHR34351:SF1">
    <property type="entry name" value="SLR1927 PROTEIN"/>
    <property type="match status" value="1"/>
</dbReference>
<keyword evidence="2" id="KW-0812">Transmembrane</keyword>
<evidence type="ECO:0000313" key="5">
    <source>
        <dbReference type="Proteomes" id="UP001332243"/>
    </source>
</evidence>
<name>A0ABU7RNY2_9ACTN</name>
<organism evidence="4 5">
    <name type="scientific">Plantactinospora sonchi</name>
    <dbReference type="NCBI Taxonomy" id="1544735"/>
    <lineage>
        <taxon>Bacteria</taxon>
        <taxon>Bacillati</taxon>
        <taxon>Actinomycetota</taxon>
        <taxon>Actinomycetes</taxon>
        <taxon>Micromonosporales</taxon>
        <taxon>Micromonosporaceae</taxon>
        <taxon>Plantactinospora</taxon>
    </lineage>
</organism>
<keyword evidence="5" id="KW-1185">Reference proteome</keyword>
<dbReference type="RefSeq" id="WP_331213323.1">
    <property type="nucleotide sequence ID" value="NZ_JAZGQK010000006.1"/>
</dbReference>
<feature type="transmembrane region" description="Helical" evidence="2">
    <location>
        <begin position="32"/>
        <end position="51"/>
    </location>
</feature>
<proteinExistence type="predicted"/>
<evidence type="ECO:0000313" key="4">
    <source>
        <dbReference type="EMBL" id="MEE6258198.1"/>
    </source>
</evidence>
<reference evidence="4 5" key="1">
    <citation type="submission" date="2024-01" db="EMBL/GenBank/DDBJ databases">
        <title>Genome insights into Plantactinospora sonchi sp. nov.</title>
        <authorList>
            <person name="Wang L."/>
        </authorList>
    </citation>
    <scope>NUCLEOTIDE SEQUENCE [LARGE SCALE GENOMIC DNA]</scope>
    <source>
        <strain evidence="4 5">NEAU-QY2</strain>
    </source>
</reference>
<dbReference type="PANTHER" id="PTHR34351">
    <property type="entry name" value="SLR1927 PROTEIN-RELATED"/>
    <property type="match status" value="1"/>
</dbReference>
<comment type="caution">
    <text evidence="4">The sequence shown here is derived from an EMBL/GenBank/DDBJ whole genome shotgun (WGS) entry which is preliminary data.</text>
</comment>